<gene>
    <name evidence="1" type="ORF">ENJ12_13080</name>
</gene>
<reference evidence="1" key="1">
    <citation type="journal article" date="2020" name="mSystems">
        <title>Genome- and Community-Level Interaction Insights into Carbon Utilization and Element Cycling Functions of Hydrothermarchaeota in Hydrothermal Sediment.</title>
        <authorList>
            <person name="Zhou Z."/>
            <person name="Liu Y."/>
            <person name="Xu W."/>
            <person name="Pan J."/>
            <person name="Luo Z.H."/>
            <person name="Li M."/>
        </authorList>
    </citation>
    <scope>NUCLEOTIDE SEQUENCE [LARGE SCALE GENOMIC DNA]</scope>
    <source>
        <strain evidence="1">HyVt-458</strain>
    </source>
</reference>
<evidence type="ECO:0000313" key="1">
    <source>
        <dbReference type="EMBL" id="HEC07782.1"/>
    </source>
</evidence>
<dbReference type="AlphaFoldDB" id="A0A831RYY4"/>
<accession>A0A831RYY4</accession>
<comment type="caution">
    <text evidence="1">The sequence shown here is derived from an EMBL/GenBank/DDBJ whole genome shotgun (WGS) entry which is preliminary data.</text>
</comment>
<dbReference type="Proteomes" id="UP000886339">
    <property type="component" value="Unassembled WGS sequence"/>
</dbReference>
<protein>
    <submittedName>
        <fullName evidence="1">Sulfur relay protein DsrC</fullName>
    </submittedName>
</protein>
<proteinExistence type="predicted"/>
<name>A0A831RYY4_9GAMM</name>
<dbReference type="EMBL" id="DRLF01000453">
    <property type="protein sequence ID" value="HEC07782.1"/>
    <property type="molecule type" value="Genomic_DNA"/>
</dbReference>
<sequence>MSNDVLKLSNILISNHDLKNFQELLELVQVFAQRGERFLQFDVKPEFPDTPENWEDRLEAAFSGRV</sequence>
<organism evidence="1">
    <name type="scientific">Thiolapillus brandeum</name>
    <dbReference type="NCBI Taxonomy" id="1076588"/>
    <lineage>
        <taxon>Bacteria</taxon>
        <taxon>Pseudomonadati</taxon>
        <taxon>Pseudomonadota</taxon>
        <taxon>Gammaproteobacteria</taxon>
        <taxon>Chromatiales</taxon>
        <taxon>Sedimenticolaceae</taxon>
        <taxon>Thiolapillus</taxon>
    </lineage>
</organism>